<protein>
    <submittedName>
        <fullName evidence="2">FAD-dependent sensor of blue light</fullName>
    </submittedName>
</protein>
<sequence length="138" mass="16379">MKPLHTICYISNAKPELSNREIEEVFEVTSHNNNEFDVSGILLYNMGHFFQVIEGEEEHIIDLYENKIKVDPRHEEIFEVYNKATTKPVFLEYDSKFNIVKTEEDLQKIKDYLYNVKTSTSDKLTRLLRPFVLFKDVK</sequence>
<dbReference type="GO" id="GO:0009882">
    <property type="term" value="F:blue light photoreceptor activity"/>
    <property type="evidence" value="ECO:0007669"/>
    <property type="project" value="InterPro"/>
</dbReference>
<keyword evidence="3" id="KW-1185">Reference proteome</keyword>
<dbReference type="SMART" id="SM01034">
    <property type="entry name" value="BLUF"/>
    <property type="match status" value="1"/>
</dbReference>
<dbReference type="GO" id="GO:0071949">
    <property type="term" value="F:FAD binding"/>
    <property type="evidence" value="ECO:0007669"/>
    <property type="project" value="InterPro"/>
</dbReference>
<dbReference type="Pfam" id="PF04940">
    <property type="entry name" value="BLUF"/>
    <property type="match status" value="1"/>
</dbReference>
<reference evidence="2 3" key="1">
    <citation type="submission" date="2018-07" db="EMBL/GenBank/DDBJ databases">
        <title>Genomic Encyclopedia of Type Strains, Phase IV (KMG-IV): sequencing the most valuable type-strain genomes for metagenomic binning, comparative biology and taxonomic classification.</title>
        <authorList>
            <person name="Goeker M."/>
        </authorList>
    </citation>
    <scope>NUCLEOTIDE SEQUENCE [LARGE SCALE GENOMIC DNA]</scope>
    <source>
        <strain evidence="2 3">DSM 101478</strain>
    </source>
</reference>
<name>A0A370Q835_9FLAO</name>
<comment type="caution">
    <text evidence="2">The sequence shown here is derived from an EMBL/GenBank/DDBJ whole genome shotgun (WGS) entry which is preliminary data.</text>
</comment>
<accession>A0A370Q835</accession>
<feature type="domain" description="BLUF" evidence="1">
    <location>
        <begin position="4"/>
        <end position="96"/>
    </location>
</feature>
<dbReference type="Gene3D" id="3.30.70.100">
    <property type="match status" value="1"/>
</dbReference>
<evidence type="ECO:0000313" key="3">
    <source>
        <dbReference type="Proteomes" id="UP000255317"/>
    </source>
</evidence>
<dbReference type="OrthoDB" id="1122028at2"/>
<dbReference type="PROSITE" id="PS50925">
    <property type="entry name" value="BLUF"/>
    <property type="match status" value="1"/>
</dbReference>
<dbReference type="EMBL" id="QRAO01000005">
    <property type="protein sequence ID" value="RDK84210.1"/>
    <property type="molecule type" value="Genomic_DNA"/>
</dbReference>
<proteinExistence type="predicted"/>
<dbReference type="SUPFAM" id="SSF54975">
    <property type="entry name" value="Acylphosphatase/BLUF domain-like"/>
    <property type="match status" value="1"/>
</dbReference>
<organism evidence="2 3">
    <name type="scientific">Marinirhabdus gelatinilytica</name>
    <dbReference type="NCBI Taxonomy" id="1703343"/>
    <lineage>
        <taxon>Bacteria</taxon>
        <taxon>Pseudomonadati</taxon>
        <taxon>Bacteroidota</taxon>
        <taxon>Flavobacteriia</taxon>
        <taxon>Flavobacteriales</taxon>
        <taxon>Flavobacteriaceae</taxon>
    </lineage>
</organism>
<evidence type="ECO:0000259" key="1">
    <source>
        <dbReference type="PROSITE" id="PS50925"/>
    </source>
</evidence>
<dbReference type="InterPro" id="IPR036046">
    <property type="entry name" value="Acylphosphatase-like_dom_sf"/>
</dbReference>
<dbReference type="AlphaFoldDB" id="A0A370Q835"/>
<evidence type="ECO:0000313" key="2">
    <source>
        <dbReference type="EMBL" id="RDK84210.1"/>
    </source>
</evidence>
<dbReference type="Proteomes" id="UP000255317">
    <property type="component" value="Unassembled WGS sequence"/>
</dbReference>
<dbReference type="RefSeq" id="WP_115124380.1">
    <property type="nucleotide sequence ID" value="NZ_QRAO01000005.1"/>
</dbReference>
<gene>
    <name evidence="2" type="ORF">C8D94_10555</name>
</gene>
<dbReference type="InterPro" id="IPR007024">
    <property type="entry name" value="BLUF_domain"/>
</dbReference>